<dbReference type="InterPro" id="IPR036291">
    <property type="entry name" value="NAD(P)-bd_dom_sf"/>
</dbReference>
<evidence type="ECO:0000313" key="2">
    <source>
        <dbReference type="EMBL" id="SDH32336.1"/>
    </source>
</evidence>
<organism evidence="2 3">
    <name type="scientific">Lentzea fradiae</name>
    <dbReference type="NCBI Taxonomy" id="200378"/>
    <lineage>
        <taxon>Bacteria</taxon>
        <taxon>Bacillati</taxon>
        <taxon>Actinomycetota</taxon>
        <taxon>Actinomycetes</taxon>
        <taxon>Pseudonocardiales</taxon>
        <taxon>Pseudonocardiaceae</taxon>
        <taxon>Lentzea</taxon>
    </lineage>
</organism>
<dbReference type="PANTHER" id="PTHR47129:SF1">
    <property type="entry name" value="NMRA-LIKE DOMAIN-CONTAINING PROTEIN"/>
    <property type="match status" value="1"/>
</dbReference>
<protein>
    <submittedName>
        <fullName evidence="2">NAD(P)H dehydrogenase (Quinone)</fullName>
    </submittedName>
</protein>
<dbReference type="RefSeq" id="WP_176947070.1">
    <property type="nucleotide sequence ID" value="NZ_FNCC01000019.1"/>
</dbReference>
<dbReference type="Gene3D" id="3.90.25.10">
    <property type="entry name" value="UDP-galactose 4-epimerase, domain 1"/>
    <property type="match status" value="1"/>
</dbReference>
<feature type="domain" description="NAD(P)-binding" evidence="1">
    <location>
        <begin position="10"/>
        <end position="188"/>
    </location>
</feature>
<dbReference type="Gene3D" id="3.40.50.720">
    <property type="entry name" value="NAD(P)-binding Rossmann-like Domain"/>
    <property type="match status" value="1"/>
</dbReference>
<dbReference type="SUPFAM" id="SSF51735">
    <property type="entry name" value="NAD(P)-binding Rossmann-fold domains"/>
    <property type="match status" value="1"/>
</dbReference>
<accession>A0A1G8BGF9</accession>
<name>A0A1G8BGF9_9PSEU</name>
<dbReference type="Pfam" id="PF13460">
    <property type="entry name" value="NAD_binding_10"/>
    <property type="match status" value="1"/>
</dbReference>
<dbReference type="AlphaFoldDB" id="A0A1G8BGF9"/>
<dbReference type="Proteomes" id="UP000199623">
    <property type="component" value="Unassembled WGS sequence"/>
</dbReference>
<sequence length="304" mass="33078">MSGRTLLVAGANGRLGRRVVELLRTGERVVATTRSPERAADLVRDGVEIRFADFDQPGSLDRAFAGVDRLLLISTGSDPTRRRRLARHRAVIEAAQRSGVTHVVYTSISSPRPTPEPSLFDDHWQTERCLAESALDWTVLRNNLYADQFFDTLPVVVEFGRLTAIAPAAPVGYVLRDDCARACAAALSAETGGRRVLDITGSAVIDRQTIATVAGELCGREVVPVTTEPVVLRQNLLRLGMWEHVADALVDIELAVAEGRHAVVSTDFEDLTGKRPRGVLDALHDNLPALLASCASLRRRVTTC</sequence>
<dbReference type="PANTHER" id="PTHR47129">
    <property type="entry name" value="QUINONE OXIDOREDUCTASE 2"/>
    <property type="match status" value="1"/>
</dbReference>
<reference evidence="3" key="1">
    <citation type="submission" date="2016-10" db="EMBL/GenBank/DDBJ databases">
        <authorList>
            <person name="Varghese N."/>
            <person name="Submissions S."/>
        </authorList>
    </citation>
    <scope>NUCLEOTIDE SEQUENCE [LARGE SCALE GENOMIC DNA]</scope>
    <source>
        <strain evidence="3">CGMCC 4.3506</strain>
    </source>
</reference>
<keyword evidence="3" id="KW-1185">Reference proteome</keyword>
<dbReference type="EMBL" id="FNCC01000019">
    <property type="protein sequence ID" value="SDH32336.1"/>
    <property type="molecule type" value="Genomic_DNA"/>
</dbReference>
<gene>
    <name evidence="2" type="ORF">SAMN05216553_11959</name>
</gene>
<dbReference type="STRING" id="200378.SAMN05216553_11959"/>
<proteinExistence type="predicted"/>
<dbReference type="InterPro" id="IPR016040">
    <property type="entry name" value="NAD(P)-bd_dom"/>
</dbReference>
<evidence type="ECO:0000313" key="3">
    <source>
        <dbReference type="Proteomes" id="UP000199623"/>
    </source>
</evidence>
<evidence type="ECO:0000259" key="1">
    <source>
        <dbReference type="Pfam" id="PF13460"/>
    </source>
</evidence>
<dbReference type="InterPro" id="IPR052718">
    <property type="entry name" value="NmrA-type_oxidoreductase"/>
</dbReference>